<feature type="chain" id="PRO_5039164322" evidence="1">
    <location>
        <begin position="28"/>
        <end position="333"/>
    </location>
</feature>
<evidence type="ECO:0000256" key="1">
    <source>
        <dbReference type="SAM" id="SignalP"/>
    </source>
</evidence>
<dbReference type="Proteomes" id="UP000199113">
    <property type="component" value="Unassembled WGS sequence"/>
</dbReference>
<evidence type="ECO:0000313" key="2">
    <source>
        <dbReference type="EMBL" id="SFB35844.1"/>
    </source>
</evidence>
<sequence>MRGRGWAVAATVAVVALAVPVSLAALAGVGEPPTPLAVAEPTHASPAGDPAAAVALSCSGAASPAEVVPATNAVVAARMCDTDSGVAAWFAPQDGLHEGLEPLLAVLTDAEAVPETSGSGDRYFCTDDGGYGFDLRLALGSGEVVSIPGDTGGCSTVRIGGADLVGSDEVLATFLEALDAQRADARPPAAVEPLDLGCRNAEPPVDHRLSLIGDPSDLVSAVTCWRPDADETPPWRDRKQVPVRALAVLVDDLTASSRLAGGFGEPSCPDGYYTQDLVGLTRRGDVVAVRGVCREFLTTPPRFIATGTTDVDLELPYWTPSPRAQRILDGLRR</sequence>
<keyword evidence="1" id="KW-0732">Signal</keyword>
<dbReference type="STRING" id="748909.SAMN05192575_108160"/>
<dbReference type="OrthoDB" id="3786511at2"/>
<evidence type="ECO:0000313" key="3">
    <source>
        <dbReference type="Proteomes" id="UP000199113"/>
    </source>
</evidence>
<protein>
    <submittedName>
        <fullName evidence="2">Uncharacterized protein</fullName>
    </submittedName>
</protein>
<reference evidence="2" key="1">
    <citation type="submission" date="2016-10" db="EMBL/GenBank/DDBJ databases">
        <authorList>
            <person name="de Groot N.N."/>
        </authorList>
    </citation>
    <scope>NUCLEOTIDE SEQUENCE [LARGE SCALE GENOMIC DNA]</scope>
    <source>
        <strain evidence="2">CGMCC 1.10697</strain>
    </source>
</reference>
<accession>A0A1I1ACX6</accession>
<dbReference type="EMBL" id="FOKC01000008">
    <property type="protein sequence ID" value="SFB35844.1"/>
    <property type="molecule type" value="Genomic_DNA"/>
</dbReference>
<gene>
    <name evidence="2" type="ORF">SAMN05192575_108160</name>
</gene>
<dbReference type="AlphaFoldDB" id="A0A1I1ACX6"/>
<name>A0A1I1ACX6_9ACTN</name>
<proteinExistence type="predicted"/>
<organism evidence="2 3">
    <name type="scientific">Nocardioides alpinus</name>
    <dbReference type="NCBI Taxonomy" id="748909"/>
    <lineage>
        <taxon>Bacteria</taxon>
        <taxon>Bacillati</taxon>
        <taxon>Actinomycetota</taxon>
        <taxon>Actinomycetes</taxon>
        <taxon>Propionibacteriales</taxon>
        <taxon>Nocardioidaceae</taxon>
        <taxon>Nocardioides</taxon>
    </lineage>
</organism>
<dbReference type="RefSeq" id="WP_139227758.1">
    <property type="nucleotide sequence ID" value="NZ_FOKC01000008.1"/>
</dbReference>
<feature type="signal peptide" evidence="1">
    <location>
        <begin position="1"/>
        <end position="27"/>
    </location>
</feature>